<feature type="compositionally biased region" description="Pro residues" evidence="1">
    <location>
        <begin position="62"/>
        <end position="75"/>
    </location>
</feature>
<proteinExistence type="predicted"/>
<evidence type="ECO:0000259" key="2">
    <source>
        <dbReference type="PROSITE" id="PS51832"/>
    </source>
</evidence>
<dbReference type="CDD" id="cd00077">
    <property type="entry name" value="HDc"/>
    <property type="match status" value="1"/>
</dbReference>
<dbReference type="InterPro" id="IPR003607">
    <property type="entry name" value="HD/PDEase_dom"/>
</dbReference>
<dbReference type="NCBIfam" id="TIGR00277">
    <property type="entry name" value="HDIG"/>
    <property type="match status" value="1"/>
</dbReference>
<dbReference type="AlphaFoldDB" id="A0A1M5XNH9"/>
<evidence type="ECO:0000256" key="1">
    <source>
        <dbReference type="SAM" id="MobiDB-lite"/>
    </source>
</evidence>
<dbReference type="InterPro" id="IPR006675">
    <property type="entry name" value="HDIG_dom"/>
</dbReference>
<dbReference type="GO" id="GO:0008081">
    <property type="term" value="F:phosphoric diester hydrolase activity"/>
    <property type="evidence" value="ECO:0007669"/>
    <property type="project" value="UniProtKB-ARBA"/>
</dbReference>
<feature type="domain" description="HD-GYP" evidence="2">
    <location>
        <begin position="126"/>
        <end position="322"/>
    </location>
</feature>
<gene>
    <name evidence="3" type="ORF">SAMN02745129_3560</name>
</gene>
<protein>
    <submittedName>
        <fullName evidence="3">HDIG domain-containing protein</fullName>
    </submittedName>
</protein>
<evidence type="ECO:0000313" key="3">
    <source>
        <dbReference type="EMBL" id="SHI01387.1"/>
    </source>
</evidence>
<name>A0A1M5XNH9_9GAMM</name>
<dbReference type="EMBL" id="FQXG01000006">
    <property type="protein sequence ID" value="SHI01387.1"/>
    <property type="molecule type" value="Genomic_DNA"/>
</dbReference>
<dbReference type="SMART" id="SM00471">
    <property type="entry name" value="HDc"/>
    <property type="match status" value="1"/>
</dbReference>
<dbReference type="SUPFAM" id="SSF109604">
    <property type="entry name" value="HD-domain/PDEase-like"/>
    <property type="match status" value="1"/>
</dbReference>
<dbReference type="STRING" id="299255.SAMN02745129_3560"/>
<dbReference type="Gene3D" id="1.10.3210.10">
    <property type="entry name" value="Hypothetical protein af1432"/>
    <property type="match status" value="1"/>
</dbReference>
<organism evidence="3 4">
    <name type="scientific">Ferrimonas marina</name>
    <dbReference type="NCBI Taxonomy" id="299255"/>
    <lineage>
        <taxon>Bacteria</taxon>
        <taxon>Pseudomonadati</taxon>
        <taxon>Pseudomonadota</taxon>
        <taxon>Gammaproteobacteria</taxon>
        <taxon>Alteromonadales</taxon>
        <taxon>Ferrimonadaceae</taxon>
        <taxon>Ferrimonas</taxon>
    </lineage>
</organism>
<sequence>MMKSVPLKHARVGMFVVEIPGHPALTLARQGLISSPELLAQMAREGVTQLIVDPSRSQVSTPAPPPSPLSAPPTGPRAASLSDELQRARSLYSRSRRLQQKSMHQVRQGQPLDLGEFELLTTDLIDSGARNDAALSCLRQIRNKDEYLLQHSVAVATLMLLFARHLGYRDDLLHQMVLGALLHDVGKVLVKSEILNKPGKLTDEEFAHMKDHARFGADIMKRTPGITAITLDIVANHHEKLDGSGYPNGLAADQLSTFARMITLCDMYDAMTSERVYHRAMTPPQALKLMRSMAPEKLDSELLGQFIRCIGLYPVGSMVALSNGQLAVVMENHPTLPHKPRVKTVYSLTDRRHIMARELELTQHNVTIQHAVDPAQYKLELANYL</sequence>
<dbReference type="PANTHER" id="PTHR43155:SF2">
    <property type="entry name" value="CYCLIC DI-GMP PHOSPHODIESTERASE PA4108"/>
    <property type="match status" value="1"/>
</dbReference>
<dbReference type="InterPro" id="IPR021812">
    <property type="entry name" value="DUF3391"/>
</dbReference>
<reference evidence="3 4" key="1">
    <citation type="submission" date="2016-11" db="EMBL/GenBank/DDBJ databases">
        <authorList>
            <person name="Jaros S."/>
            <person name="Januszkiewicz K."/>
            <person name="Wedrychowicz H."/>
        </authorList>
    </citation>
    <scope>NUCLEOTIDE SEQUENCE [LARGE SCALE GENOMIC DNA]</scope>
    <source>
        <strain evidence="3 4">DSM 16917</strain>
    </source>
</reference>
<dbReference type="PROSITE" id="PS51832">
    <property type="entry name" value="HD_GYP"/>
    <property type="match status" value="1"/>
</dbReference>
<dbReference type="InterPro" id="IPR037522">
    <property type="entry name" value="HD_GYP_dom"/>
</dbReference>
<dbReference type="PANTHER" id="PTHR43155">
    <property type="entry name" value="CYCLIC DI-GMP PHOSPHODIESTERASE PA4108-RELATED"/>
    <property type="match status" value="1"/>
</dbReference>
<dbReference type="Pfam" id="PF13487">
    <property type="entry name" value="HD_5"/>
    <property type="match status" value="1"/>
</dbReference>
<keyword evidence="4" id="KW-1185">Reference proteome</keyword>
<dbReference type="Proteomes" id="UP000184268">
    <property type="component" value="Unassembled WGS sequence"/>
</dbReference>
<feature type="region of interest" description="Disordered" evidence="1">
    <location>
        <begin position="55"/>
        <end position="83"/>
    </location>
</feature>
<dbReference type="Pfam" id="PF11871">
    <property type="entry name" value="DUF3391"/>
    <property type="match status" value="1"/>
</dbReference>
<evidence type="ECO:0000313" key="4">
    <source>
        <dbReference type="Proteomes" id="UP000184268"/>
    </source>
</evidence>
<accession>A0A1M5XNH9</accession>